<evidence type="ECO:0000256" key="5">
    <source>
        <dbReference type="PIRSR" id="PIRSR606710-2"/>
    </source>
</evidence>
<evidence type="ECO:0000256" key="1">
    <source>
        <dbReference type="ARBA" id="ARBA00009865"/>
    </source>
</evidence>
<dbReference type="RefSeq" id="WP_084196236.1">
    <property type="nucleotide sequence ID" value="NZ_CP021235.1"/>
</dbReference>
<evidence type="ECO:0000256" key="6">
    <source>
        <dbReference type="RuleBase" id="RU361187"/>
    </source>
</evidence>
<reference evidence="10" key="1">
    <citation type="submission" date="2017-05" db="EMBL/GenBank/DDBJ databases">
        <authorList>
            <person name="Ray J."/>
            <person name="Price M."/>
            <person name="Deutschbauer A."/>
        </authorList>
    </citation>
    <scope>NUCLEOTIDE SEQUENCE [LARGE SCALE GENOMIC DNA]</scope>
    <source>
        <strain evidence="10">DSM 19842</strain>
    </source>
</reference>
<dbReference type="GO" id="GO:0004553">
    <property type="term" value="F:hydrolase activity, hydrolyzing O-glycosyl compounds"/>
    <property type="evidence" value="ECO:0007669"/>
    <property type="project" value="InterPro"/>
</dbReference>
<dbReference type="Pfam" id="PF17851">
    <property type="entry name" value="GH43_C2"/>
    <property type="match status" value="1"/>
</dbReference>
<dbReference type="Pfam" id="PF04616">
    <property type="entry name" value="Glyco_hydro_43"/>
    <property type="match status" value="1"/>
</dbReference>
<feature type="site" description="Important for catalytic activity, responsible for pKa modulation of the active site Glu and correct orientation of both the proton donor and substrate" evidence="5">
    <location>
        <position position="152"/>
    </location>
</feature>
<dbReference type="Gene3D" id="2.60.120.200">
    <property type="match status" value="1"/>
</dbReference>
<dbReference type="InterPro" id="IPR041542">
    <property type="entry name" value="GH43_C2"/>
</dbReference>
<dbReference type="Gene3D" id="2.115.10.20">
    <property type="entry name" value="Glycosyl hydrolase domain, family 43"/>
    <property type="match status" value="1"/>
</dbReference>
<dbReference type="PANTHER" id="PTHR42812:SF12">
    <property type="entry name" value="BETA-XYLOSIDASE-RELATED"/>
    <property type="match status" value="1"/>
</dbReference>
<sequence>MANYSSALKRLSFAAGVFACTLLGATSATAQEKFTNPILPGFYPDPSICRVGEDYYLITSTFSYYPGVPIFHSKDLVNWKQIGNILDRPEQLDTEGLGVSRGIFAPAIAHHDGTFYMVTTLIDKGGNFVVTAKNPAGPWSDPVWLPEVNGIDPSLFFDEGGKAYIIYNSESPDNKPLYDGHRTIRMQEFDYKNLKTVSAPEILVNGGVDLSKKPVWIEGPHIYKHNGYYYLMAAEGGTSVNHSEVILRSEKVNGPYKPYEKNPILTQRHLPNDRPNPVSATGHADLVQTQNGEWWAIFLATRPYDTEDHYNIGRETFLAPVTWKDGWPIINAESDLVKYSYTRPNLPQGQKSDFPLNGNFTYREDFKESKLPMYWLTLRTPQSDWYSLTQPNGSLTLNLRPETLSGKSNPSFVARRQQHLNGSASTKMEFKPASENEFAGIAAFQGEKNYYALGKTLSGGKQVVQLKKADGTVLAETQLSKKESKQPLLLKVAFDGGKYNFFYATKEGDWKLLRDNVDGTYLSTRKAGGFVGTTIGMYATSQDKPSTSQATFDWFDYTGDDAIYKDAATSMKQQK</sequence>
<keyword evidence="7" id="KW-0732">Signal</keyword>
<feature type="active site" description="Proton donor" evidence="4">
    <location>
        <position position="218"/>
    </location>
</feature>
<dbReference type="KEGG" id="pact:CA264_13935"/>
<dbReference type="OrthoDB" id="9801455at2"/>
<proteinExistence type="inferred from homology"/>
<feature type="active site" description="Proton acceptor" evidence="4">
    <location>
        <position position="45"/>
    </location>
</feature>
<name>A0A1X9YU91_9BACT</name>
<dbReference type="InterPro" id="IPR006710">
    <property type="entry name" value="Glyco_hydro_43"/>
</dbReference>
<evidence type="ECO:0000313" key="10">
    <source>
        <dbReference type="Proteomes" id="UP000266292"/>
    </source>
</evidence>
<dbReference type="InterPro" id="IPR013320">
    <property type="entry name" value="ConA-like_dom_sf"/>
</dbReference>
<evidence type="ECO:0000256" key="2">
    <source>
        <dbReference type="ARBA" id="ARBA00022801"/>
    </source>
</evidence>
<gene>
    <name evidence="9" type="ORF">CA264_13935</name>
</gene>
<evidence type="ECO:0000259" key="8">
    <source>
        <dbReference type="Pfam" id="PF17851"/>
    </source>
</evidence>
<evidence type="ECO:0000256" key="3">
    <source>
        <dbReference type="ARBA" id="ARBA00023295"/>
    </source>
</evidence>
<dbReference type="CDD" id="cd18617">
    <property type="entry name" value="GH43_XynB-like"/>
    <property type="match status" value="1"/>
</dbReference>
<dbReference type="SUPFAM" id="SSF75005">
    <property type="entry name" value="Arabinanase/levansucrase/invertase"/>
    <property type="match status" value="1"/>
</dbReference>
<keyword evidence="10" id="KW-1185">Reference proteome</keyword>
<accession>A0A1X9YU91</accession>
<comment type="similarity">
    <text evidence="1 6">Belongs to the glycosyl hydrolase 43 family.</text>
</comment>
<feature type="chain" id="PRO_5010988261" evidence="7">
    <location>
        <begin position="31"/>
        <end position="575"/>
    </location>
</feature>
<organism evidence="9 10">
    <name type="scientific">Pontibacter actiniarum</name>
    <dbReference type="NCBI Taxonomy" id="323450"/>
    <lineage>
        <taxon>Bacteria</taxon>
        <taxon>Pseudomonadati</taxon>
        <taxon>Bacteroidota</taxon>
        <taxon>Cytophagia</taxon>
        <taxon>Cytophagales</taxon>
        <taxon>Hymenobacteraceae</taxon>
        <taxon>Pontibacter</taxon>
    </lineage>
</organism>
<dbReference type="SUPFAM" id="SSF49899">
    <property type="entry name" value="Concanavalin A-like lectins/glucanases"/>
    <property type="match status" value="1"/>
</dbReference>
<dbReference type="InterPro" id="IPR051795">
    <property type="entry name" value="Glycosyl_Hydrlase_43"/>
</dbReference>
<dbReference type="STRING" id="709015.GCA_000472485_02828"/>
<dbReference type="GO" id="GO:0005975">
    <property type="term" value="P:carbohydrate metabolic process"/>
    <property type="evidence" value="ECO:0007669"/>
    <property type="project" value="InterPro"/>
</dbReference>
<keyword evidence="2 6" id="KW-0378">Hydrolase</keyword>
<evidence type="ECO:0000313" key="9">
    <source>
        <dbReference type="EMBL" id="ARS36447.1"/>
    </source>
</evidence>
<dbReference type="AlphaFoldDB" id="A0A1X9YU91"/>
<protein>
    <submittedName>
        <fullName evidence="9">Glycoside hydrolase 43 family protein</fullName>
    </submittedName>
</protein>
<dbReference type="EMBL" id="CP021235">
    <property type="protein sequence ID" value="ARS36447.1"/>
    <property type="molecule type" value="Genomic_DNA"/>
</dbReference>
<evidence type="ECO:0000256" key="4">
    <source>
        <dbReference type="PIRSR" id="PIRSR606710-1"/>
    </source>
</evidence>
<dbReference type="PANTHER" id="PTHR42812">
    <property type="entry name" value="BETA-XYLOSIDASE"/>
    <property type="match status" value="1"/>
</dbReference>
<evidence type="ECO:0000256" key="7">
    <source>
        <dbReference type="SAM" id="SignalP"/>
    </source>
</evidence>
<dbReference type="Proteomes" id="UP000266292">
    <property type="component" value="Chromosome"/>
</dbReference>
<dbReference type="InterPro" id="IPR023296">
    <property type="entry name" value="Glyco_hydro_beta-prop_sf"/>
</dbReference>
<feature type="signal peptide" evidence="7">
    <location>
        <begin position="1"/>
        <end position="30"/>
    </location>
</feature>
<feature type="domain" description="Beta-xylosidase C-terminal Concanavalin A-like" evidence="8">
    <location>
        <begin position="363"/>
        <end position="558"/>
    </location>
</feature>
<keyword evidence="3 6" id="KW-0326">Glycosidase</keyword>